<keyword evidence="3" id="KW-1185">Reference proteome</keyword>
<accession>A0AAV4R0H2</accession>
<name>A0AAV4R0H2_CAEEX</name>
<proteinExistence type="predicted"/>
<reference evidence="2 3" key="1">
    <citation type="submission" date="2021-06" db="EMBL/GenBank/DDBJ databases">
        <title>Caerostris extrusa draft genome.</title>
        <authorList>
            <person name="Kono N."/>
            <person name="Arakawa K."/>
        </authorList>
    </citation>
    <scope>NUCLEOTIDE SEQUENCE [LARGE SCALE GENOMIC DNA]</scope>
</reference>
<feature type="region of interest" description="Disordered" evidence="1">
    <location>
        <begin position="1"/>
        <end position="30"/>
    </location>
</feature>
<gene>
    <name evidence="2" type="ORF">CEXT_433281</name>
</gene>
<comment type="caution">
    <text evidence="2">The sequence shown here is derived from an EMBL/GenBank/DDBJ whole genome shotgun (WGS) entry which is preliminary data.</text>
</comment>
<evidence type="ECO:0000313" key="3">
    <source>
        <dbReference type="Proteomes" id="UP001054945"/>
    </source>
</evidence>
<dbReference type="EMBL" id="BPLR01007045">
    <property type="protein sequence ID" value="GIY14079.1"/>
    <property type="molecule type" value="Genomic_DNA"/>
</dbReference>
<dbReference type="Proteomes" id="UP001054945">
    <property type="component" value="Unassembled WGS sequence"/>
</dbReference>
<protein>
    <submittedName>
        <fullName evidence="2">Uncharacterized protein</fullName>
    </submittedName>
</protein>
<sequence>MRITESPVINKELGRGSLGSGEENRTKEQREQQMQICSYLQFIYINTVYGIIHTCPTVQLEPSAGYCLGFGEGESDKKRAKSTTNADVNNAPDWRASAIF</sequence>
<evidence type="ECO:0000313" key="2">
    <source>
        <dbReference type="EMBL" id="GIY14079.1"/>
    </source>
</evidence>
<evidence type="ECO:0000256" key="1">
    <source>
        <dbReference type="SAM" id="MobiDB-lite"/>
    </source>
</evidence>
<dbReference type="AlphaFoldDB" id="A0AAV4R0H2"/>
<organism evidence="2 3">
    <name type="scientific">Caerostris extrusa</name>
    <name type="common">Bark spider</name>
    <name type="synonym">Caerostris bankana</name>
    <dbReference type="NCBI Taxonomy" id="172846"/>
    <lineage>
        <taxon>Eukaryota</taxon>
        <taxon>Metazoa</taxon>
        <taxon>Ecdysozoa</taxon>
        <taxon>Arthropoda</taxon>
        <taxon>Chelicerata</taxon>
        <taxon>Arachnida</taxon>
        <taxon>Araneae</taxon>
        <taxon>Araneomorphae</taxon>
        <taxon>Entelegynae</taxon>
        <taxon>Araneoidea</taxon>
        <taxon>Araneidae</taxon>
        <taxon>Caerostris</taxon>
    </lineage>
</organism>